<name>A0A6V7W8B5_MELEN</name>
<accession>A0A6V7W8B5</accession>
<sequence>MQSLWAITPALTWDEEIPANAKIEWAKIIKNWTSTTISFPRKCFSLNSKNINFQLHAFTDASQIAFAVTIYLRSFDQTKNIIESNLIFCKTKVKPKTKSKKSPYTIPRLELLGVLIGVRALNFLKKQLSFSINLDKTLFLWTDSSTVLNWLNNDEQINDVFVNNRIKEIRQIDHLEVGHVTGYSNPADLASRGENDVDSFQNNQMYWHGPLWLLSNEWPTHKFKIALKKKYSHFAIQ</sequence>
<protein>
    <submittedName>
        <fullName evidence="1">Uncharacterized protein</fullName>
    </submittedName>
</protein>
<dbReference type="Proteomes" id="UP000580250">
    <property type="component" value="Unassembled WGS sequence"/>
</dbReference>
<reference evidence="1 2" key="1">
    <citation type="submission" date="2020-08" db="EMBL/GenBank/DDBJ databases">
        <authorList>
            <person name="Koutsovoulos G."/>
            <person name="Danchin GJ E."/>
        </authorList>
    </citation>
    <scope>NUCLEOTIDE SEQUENCE [LARGE SCALE GENOMIC DNA]</scope>
</reference>
<gene>
    <name evidence="1" type="ORF">MENT_LOCUS35607</name>
</gene>
<dbReference type="EMBL" id="CAJEWN010000464">
    <property type="protein sequence ID" value="CAD2183319.1"/>
    <property type="molecule type" value="Genomic_DNA"/>
</dbReference>
<proteinExistence type="predicted"/>
<comment type="caution">
    <text evidence="1">The sequence shown here is derived from an EMBL/GenBank/DDBJ whole genome shotgun (WGS) entry which is preliminary data.</text>
</comment>
<evidence type="ECO:0000313" key="2">
    <source>
        <dbReference type="Proteomes" id="UP000580250"/>
    </source>
</evidence>
<organism evidence="1 2">
    <name type="scientific">Meloidogyne enterolobii</name>
    <name type="common">Root-knot nematode worm</name>
    <name type="synonym">Meloidogyne mayaguensis</name>
    <dbReference type="NCBI Taxonomy" id="390850"/>
    <lineage>
        <taxon>Eukaryota</taxon>
        <taxon>Metazoa</taxon>
        <taxon>Ecdysozoa</taxon>
        <taxon>Nematoda</taxon>
        <taxon>Chromadorea</taxon>
        <taxon>Rhabditida</taxon>
        <taxon>Tylenchina</taxon>
        <taxon>Tylenchomorpha</taxon>
        <taxon>Tylenchoidea</taxon>
        <taxon>Meloidogynidae</taxon>
        <taxon>Meloidogyninae</taxon>
        <taxon>Meloidogyne</taxon>
    </lineage>
</organism>
<dbReference type="AlphaFoldDB" id="A0A6V7W8B5"/>
<dbReference type="OrthoDB" id="5872779at2759"/>
<dbReference type="Pfam" id="PF05380">
    <property type="entry name" value="Peptidase_A17"/>
    <property type="match status" value="1"/>
</dbReference>
<dbReference type="InterPro" id="IPR008042">
    <property type="entry name" value="Retrotrans_Pao"/>
</dbReference>
<evidence type="ECO:0000313" key="1">
    <source>
        <dbReference type="EMBL" id="CAD2183319.1"/>
    </source>
</evidence>
<dbReference type="PANTHER" id="PTHR47331">
    <property type="entry name" value="PHD-TYPE DOMAIN-CONTAINING PROTEIN"/>
    <property type="match status" value="1"/>
</dbReference>